<proteinExistence type="predicted"/>
<dbReference type="EMBL" id="CP031775">
    <property type="protein sequence ID" value="QDZ93081.1"/>
    <property type="molecule type" value="Genomic_DNA"/>
</dbReference>
<accession>A0A5B8R628</accession>
<evidence type="ECO:0000313" key="1">
    <source>
        <dbReference type="EMBL" id="QDZ93081.1"/>
    </source>
</evidence>
<reference evidence="1" key="1">
    <citation type="journal article" date="2019" name="Ecotoxicol. Environ. Saf.">
        <title>Microbial characterization of heavy metal resistant bacterial strains isolated from an electroplating wastewater treatment plant.</title>
        <authorList>
            <person name="Cai X."/>
            <person name="Zheng X."/>
            <person name="Zhang D."/>
            <person name="Iqbal W."/>
            <person name="Liu C."/>
            <person name="Yang B."/>
            <person name="Zhao X."/>
            <person name="Lu X."/>
            <person name="Mao Y."/>
        </authorList>
    </citation>
    <scope>NUCLEOTIDE SEQUENCE [LARGE SCALE GENOMIC DNA]</scope>
    <source>
        <strain evidence="1">Ni1-3</strain>
    </source>
</reference>
<protein>
    <submittedName>
        <fullName evidence="1">Uncharacterized protein</fullName>
    </submittedName>
</protein>
<dbReference type="AlphaFoldDB" id="A0A5B8R628"/>
<organism evidence="1">
    <name type="scientific">Shewanella decolorationis</name>
    <dbReference type="NCBI Taxonomy" id="256839"/>
    <lineage>
        <taxon>Bacteria</taxon>
        <taxon>Pseudomonadati</taxon>
        <taxon>Pseudomonadota</taxon>
        <taxon>Gammaproteobacteria</taxon>
        <taxon>Alteromonadales</taxon>
        <taxon>Shewanellaceae</taxon>
        <taxon>Shewanella</taxon>
    </lineage>
</organism>
<dbReference type="RefSeq" id="WP_208660866.1">
    <property type="nucleotide sequence ID" value="NZ_CP076856.1"/>
</dbReference>
<gene>
    <name evidence="1" type="ORF">D0436_23035</name>
</gene>
<name>A0A5B8R628_9GAMM</name>
<sequence>MQISPSIYLDQATSLLAPLPFLEDNGDADSYYQEYSFYVDTPNPLVKLELAVMVNAEVLTDSDHAPIVFTYGINLGQGNGIEDGANFYVEDIEAIKSGDFEPINSVELALLQGAIPMLDKIVSALQSNPLVWQVVSQQLSKSVSGIITRPSSPNEPDFLTGALVECDLQIQDLDGTQIAIVPAPQGGWTHDILEALDCDALAGGQAWNAYLLYGVLPQWVGSSEI</sequence>